<evidence type="ECO:0000256" key="3">
    <source>
        <dbReference type="ARBA" id="ARBA00022741"/>
    </source>
</evidence>
<sequence>MSAEPTEEQLRSRFEQRVVPYLENLREQAVGGPSWPPVVVYVGGQPGAGKSRTNERAAQARPSLVPIIGDDLRQFHPDYPRLMREDPLAMPEATAQASGRWIGMAADYLREQRADALIETTLRSPDAIARTIASFRAAGYVVELRTVAVPHEVSRLSTVERYTRQVDAVGAGRWTPESAHDEAFERAPGTVRELIAAGSVDRFVIEDCSGRIVFDRSYFGIRDEGLLSAGREAEAVLDQARGVDRLTPEAAIGWIELARDQIERVRGLGHQQQDPDLLSTIERIGTADARAVAARAAHKDVAGTGPDSTNTV</sequence>
<evidence type="ECO:0000256" key="1">
    <source>
        <dbReference type="ARBA" id="ARBA00009104"/>
    </source>
</evidence>
<dbReference type="RefSeq" id="WP_119716149.1">
    <property type="nucleotide sequence ID" value="NZ_OMOH01000008.1"/>
</dbReference>
<dbReference type="GO" id="GO:0016301">
    <property type="term" value="F:kinase activity"/>
    <property type="evidence" value="ECO:0007669"/>
    <property type="project" value="InterPro"/>
</dbReference>
<accession>A0A375I6I9</accession>
<comment type="similarity">
    <text evidence="1">Belongs to the zeta toxin family.</text>
</comment>
<dbReference type="SUPFAM" id="SSF52540">
    <property type="entry name" value="P-loop containing nucleoside triphosphate hydrolases"/>
    <property type="match status" value="1"/>
</dbReference>
<evidence type="ECO:0000256" key="6">
    <source>
        <dbReference type="ARBA" id="ARBA00048178"/>
    </source>
</evidence>
<dbReference type="GO" id="GO:0005524">
    <property type="term" value="F:ATP binding"/>
    <property type="evidence" value="ECO:0007669"/>
    <property type="project" value="UniProtKB-KW"/>
</dbReference>
<dbReference type="Pfam" id="PF06414">
    <property type="entry name" value="Zeta_toxin"/>
    <property type="match status" value="1"/>
</dbReference>
<keyword evidence="3" id="KW-0547">Nucleotide-binding</keyword>
<dbReference type="Gene3D" id="3.40.50.300">
    <property type="entry name" value="P-loop containing nucleotide triphosphate hydrolases"/>
    <property type="match status" value="1"/>
</dbReference>
<evidence type="ECO:0000256" key="2">
    <source>
        <dbReference type="ARBA" id="ARBA00011963"/>
    </source>
</evidence>
<dbReference type="OrthoDB" id="128993at2"/>
<dbReference type="InterPro" id="IPR027417">
    <property type="entry name" value="P-loop_NTPase"/>
</dbReference>
<keyword evidence="8" id="KW-0378">Hydrolase</keyword>
<evidence type="ECO:0000313" key="8">
    <source>
        <dbReference type="EMBL" id="SPF69028.1"/>
    </source>
</evidence>
<reference evidence="9" key="1">
    <citation type="submission" date="2018-02" db="EMBL/GenBank/DDBJ databases">
        <authorList>
            <person name="Hornung B."/>
        </authorList>
    </citation>
    <scope>NUCLEOTIDE SEQUENCE [LARGE SCALE GENOMIC DNA]</scope>
</reference>
<evidence type="ECO:0000256" key="4">
    <source>
        <dbReference type="ARBA" id="ARBA00022840"/>
    </source>
</evidence>
<keyword evidence="9" id="KW-1185">Reference proteome</keyword>
<keyword evidence="4" id="KW-0067">ATP-binding</keyword>
<proteinExistence type="inferred from homology"/>
<organism evidence="8 9">
    <name type="scientific">Propionibacterium ruminifibrarum</name>
    <dbReference type="NCBI Taxonomy" id="1962131"/>
    <lineage>
        <taxon>Bacteria</taxon>
        <taxon>Bacillati</taxon>
        <taxon>Actinomycetota</taxon>
        <taxon>Actinomycetes</taxon>
        <taxon>Propionibacteriales</taxon>
        <taxon>Propionibacteriaceae</taxon>
        <taxon>Propionibacterium</taxon>
    </lineage>
</organism>
<dbReference type="Proteomes" id="UP000265962">
    <property type="component" value="Unassembled WGS sequence"/>
</dbReference>
<dbReference type="EC" id="2.7.1.176" evidence="2"/>
<dbReference type="InterPro" id="IPR010488">
    <property type="entry name" value="Zeta_toxin_domain"/>
</dbReference>
<dbReference type="GO" id="GO:0016787">
    <property type="term" value="F:hydrolase activity"/>
    <property type="evidence" value="ECO:0007669"/>
    <property type="project" value="UniProtKB-KW"/>
</dbReference>
<gene>
    <name evidence="8" type="ORF">PROPJV5_1993</name>
</gene>
<evidence type="ECO:0000259" key="7">
    <source>
        <dbReference type="Pfam" id="PF06414"/>
    </source>
</evidence>
<dbReference type="AlphaFoldDB" id="A0A375I6I9"/>
<protein>
    <recommendedName>
        <fullName evidence="5">UDP-N-acetylglucosamine kinase</fullName>
        <ecNumber evidence="2">2.7.1.176</ecNumber>
    </recommendedName>
    <alternativeName>
        <fullName evidence="5">UDP-N-acetylglucosamine kinase</fullName>
    </alternativeName>
</protein>
<dbReference type="EMBL" id="OMOH01000008">
    <property type="protein sequence ID" value="SPF69028.1"/>
    <property type="molecule type" value="Genomic_DNA"/>
</dbReference>
<comment type="catalytic activity">
    <reaction evidence="6">
        <text>UDP-N-acetyl-alpha-D-glucosamine + ATP = UDP-N-acetyl-alpha-D-glucosamine 3'-phosphate + ADP + H(+)</text>
        <dbReference type="Rhea" id="RHEA:32671"/>
        <dbReference type="ChEBI" id="CHEBI:15378"/>
        <dbReference type="ChEBI" id="CHEBI:30616"/>
        <dbReference type="ChEBI" id="CHEBI:57705"/>
        <dbReference type="ChEBI" id="CHEBI:64353"/>
        <dbReference type="ChEBI" id="CHEBI:456216"/>
        <dbReference type="EC" id="2.7.1.176"/>
    </reaction>
</comment>
<feature type="domain" description="Zeta toxin" evidence="7">
    <location>
        <begin position="37"/>
        <end position="213"/>
    </location>
</feature>
<name>A0A375I6I9_9ACTN</name>
<evidence type="ECO:0000313" key="9">
    <source>
        <dbReference type="Proteomes" id="UP000265962"/>
    </source>
</evidence>
<evidence type="ECO:0000256" key="5">
    <source>
        <dbReference type="ARBA" id="ARBA00032897"/>
    </source>
</evidence>